<proteinExistence type="inferred from homology"/>
<protein>
    <submittedName>
        <fullName evidence="7">Methionine gamma-lyase</fullName>
        <ecNumber evidence="7">4.4.1.11</ecNumber>
    </submittedName>
</protein>
<keyword evidence="4 5" id="KW-0663">Pyridoxal phosphate</keyword>
<dbReference type="GO" id="GO:0030170">
    <property type="term" value="F:pyridoxal phosphate binding"/>
    <property type="evidence" value="ECO:0007669"/>
    <property type="project" value="InterPro"/>
</dbReference>
<gene>
    <name evidence="7" type="primary">mdeA</name>
    <name evidence="7" type="ORF">L21SP3_00231</name>
</gene>
<dbReference type="STRING" id="1940790.L21SP3_00231"/>
<evidence type="ECO:0000256" key="3">
    <source>
        <dbReference type="ARBA" id="ARBA00022679"/>
    </source>
</evidence>
<evidence type="ECO:0000256" key="1">
    <source>
        <dbReference type="ARBA" id="ARBA00001933"/>
    </source>
</evidence>
<dbReference type="InterPro" id="IPR015422">
    <property type="entry name" value="PyrdxlP-dep_Trfase_small"/>
</dbReference>
<dbReference type="Proteomes" id="UP000188273">
    <property type="component" value="Chromosome"/>
</dbReference>
<dbReference type="GO" id="GO:0019346">
    <property type="term" value="P:transsulfuration"/>
    <property type="evidence" value="ECO:0007669"/>
    <property type="project" value="InterPro"/>
</dbReference>
<dbReference type="GO" id="GO:0004124">
    <property type="term" value="F:cysteine synthase activity"/>
    <property type="evidence" value="ECO:0007669"/>
    <property type="project" value="TreeGrafter"/>
</dbReference>
<feature type="modified residue" description="N6-(pyridoxal phosphate)lysine" evidence="5">
    <location>
        <position position="208"/>
    </location>
</feature>
<dbReference type="AlphaFoldDB" id="A0A1Q2HMG6"/>
<evidence type="ECO:0000313" key="7">
    <source>
        <dbReference type="EMBL" id="AQQ08454.1"/>
    </source>
</evidence>
<dbReference type="EC" id="4.4.1.11" evidence="7"/>
<dbReference type="OrthoDB" id="9780685at2"/>
<dbReference type="NCBIfam" id="TIGR01326">
    <property type="entry name" value="OAH_OAS_sulfhy"/>
    <property type="match status" value="1"/>
</dbReference>
<dbReference type="InterPro" id="IPR000277">
    <property type="entry name" value="Cys/Met-Metab_PyrdxlP-dep_enz"/>
</dbReference>
<dbReference type="GO" id="GO:0006535">
    <property type="term" value="P:cysteine biosynthetic process from serine"/>
    <property type="evidence" value="ECO:0007669"/>
    <property type="project" value="TreeGrafter"/>
</dbReference>
<evidence type="ECO:0000313" key="8">
    <source>
        <dbReference type="Proteomes" id="UP000188273"/>
    </source>
</evidence>
<dbReference type="PANTHER" id="PTHR43797">
    <property type="entry name" value="HOMOCYSTEINE/CYSTEINE SYNTHASE"/>
    <property type="match status" value="1"/>
</dbReference>
<dbReference type="InterPro" id="IPR006235">
    <property type="entry name" value="OAc-hSer/O-AcSer_sulfhydrylase"/>
</dbReference>
<name>A0A1Q2HMG6_9BACT</name>
<sequence>MENKYHLETLAIHAGYEKDKQTRSVNEPIYQTTGYHYDSTEQAANLFELEEEGNIYSRLTNPTVRILEKRIAALEGGQEAVAFSSGMAAIAGVALALCREGDNIVSSSSLYGGTSTLFTHTLKKWGIETRFADSTDPDTFAEHIDNRTKMVYFETIGNPKNDVPEIEQIVKIAHKSEVAVVCDNTVTSAMLIRPIDFGVDVVVQSCTKIIDGRGSSVGGIAVESGNFNWARGRYPDMVEPDPSYHGLKLCEKFGRVALSARLRIQMLRDIGGCMAPFNAYMFLHGLSTLHLRVTRHCQNALELARFLEANKYVSYVNYPGLESDPHFMNAQKYLPKGQGAILGFGIKGGTEAGKKFINSVRLASHVTNLLDSRTMVVHPASTTHQQLSDQEKIDAGVLPDFIRVSVGTEHIDDILADFEQAIKASQR</sequence>
<dbReference type="EMBL" id="CP019633">
    <property type="protein sequence ID" value="AQQ08454.1"/>
    <property type="molecule type" value="Genomic_DNA"/>
</dbReference>
<dbReference type="InterPro" id="IPR015424">
    <property type="entry name" value="PyrdxlP-dep_Trfase"/>
</dbReference>
<dbReference type="GO" id="GO:0071269">
    <property type="term" value="P:L-homocysteine biosynthetic process"/>
    <property type="evidence" value="ECO:0007669"/>
    <property type="project" value="TreeGrafter"/>
</dbReference>
<dbReference type="GO" id="GO:0005737">
    <property type="term" value="C:cytoplasm"/>
    <property type="evidence" value="ECO:0007669"/>
    <property type="project" value="TreeGrafter"/>
</dbReference>
<comment type="cofactor">
    <cofactor evidence="1 6">
        <name>pyridoxal 5'-phosphate</name>
        <dbReference type="ChEBI" id="CHEBI:597326"/>
    </cofactor>
</comment>
<evidence type="ECO:0000256" key="6">
    <source>
        <dbReference type="RuleBase" id="RU362118"/>
    </source>
</evidence>
<keyword evidence="7" id="KW-0456">Lyase</keyword>
<dbReference type="PIRSF" id="PIRSF001434">
    <property type="entry name" value="CGS"/>
    <property type="match status" value="1"/>
</dbReference>
<evidence type="ECO:0000256" key="5">
    <source>
        <dbReference type="PIRSR" id="PIRSR001434-2"/>
    </source>
</evidence>
<comment type="similarity">
    <text evidence="2 6">Belongs to the trans-sulfuration enzymes family.</text>
</comment>
<evidence type="ECO:0000256" key="2">
    <source>
        <dbReference type="ARBA" id="ARBA00009077"/>
    </source>
</evidence>
<keyword evidence="3" id="KW-0808">Transferase</keyword>
<dbReference type="Gene3D" id="3.40.640.10">
    <property type="entry name" value="Type I PLP-dependent aspartate aminotransferase-like (Major domain)"/>
    <property type="match status" value="1"/>
</dbReference>
<reference evidence="8" key="1">
    <citation type="submission" date="2017-02" db="EMBL/GenBank/DDBJ databases">
        <title>Comparative genomics and description of representatives of a novel lineage of planctomycetes thriving in anoxic sediments.</title>
        <authorList>
            <person name="Spring S."/>
            <person name="Bunk B."/>
            <person name="Sproer C."/>
            <person name="Klenk H.-P."/>
        </authorList>
    </citation>
    <scope>NUCLEOTIDE SEQUENCE [LARGE SCALE GENOMIC DNA]</scope>
    <source>
        <strain evidence="8">L21-RPul-D3</strain>
    </source>
</reference>
<dbReference type="CDD" id="cd00614">
    <property type="entry name" value="CGS_like"/>
    <property type="match status" value="1"/>
</dbReference>
<dbReference type="KEGG" id="pbu:L21SP3_00231"/>
<organism evidence="7 8">
    <name type="scientific">Sedimentisphaera cyanobacteriorum</name>
    <dbReference type="NCBI Taxonomy" id="1940790"/>
    <lineage>
        <taxon>Bacteria</taxon>
        <taxon>Pseudomonadati</taxon>
        <taxon>Planctomycetota</taxon>
        <taxon>Phycisphaerae</taxon>
        <taxon>Sedimentisphaerales</taxon>
        <taxon>Sedimentisphaeraceae</taxon>
        <taxon>Sedimentisphaera</taxon>
    </lineage>
</organism>
<dbReference type="FunFam" id="3.40.640.10:FF:000035">
    <property type="entry name" value="O-succinylhomoserine sulfhydrylase"/>
    <property type="match status" value="1"/>
</dbReference>
<dbReference type="InterPro" id="IPR015421">
    <property type="entry name" value="PyrdxlP-dep_Trfase_major"/>
</dbReference>
<dbReference type="GO" id="GO:0018826">
    <property type="term" value="F:methionine gamma-lyase activity"/>
    <property type="evidence" value="ECO:0007669"/>
    <property type="project" value="UniProtKB-EC"/>
</dbReference>
<dbReference type="SUPFAM" id="SSF53383">
    <property type="entry name" value="PLP-dependent transferases"/>
    <property type="match status" value="1"/>
</dbReference>
<keyword evidence="8" id="KW-1185">Reference proteome</keyword>
<dbReference type="RefSeq" id="WP_077538753.1">
    <property type="nucleotide sequence ID" value="NZ_CP019633.1"/>
</dbReference>
<dbReference type="Pfam" id="PF01053">
    <property type="entry name" value="Cys_Met_Meta_PP"/>
    <property type="match status" value="1"/>
</dbReference>
<evidence type="ECO:0000256" key="4">
    <source>
        <dbReference type="ARBA" id="ARBA00022898"/>
    </source>
</evidence>
<dbReference type="Gene3D" id="3.90.1150.10">
    <property type="entry name" value="Aspartate Aminotransferase, domain 1"/>
    <property type="match status" value="1"/>
</dbReference>
<dbReference type="PANTHER" id="PTHR43797:SF2">
    <property type="entry name" value="HOMOCYSTEINE_CYSTEINE SYNTHASE"/>
    <property type="match status" value="1"/>
</dbReference>
<dbReference type="GO" id="GO:0003961">
    <property type="term" value="F:O-acetylhomoserine aminocarboxypropyltransferase activity"/>
    <property type="evidence" value="ECO:0007669"/>
    <property type="project" value="TreeGrafter"/>
</dbReference>
<accession>A0A1Q2HMG6</accession>